<evidence type="ECO:0000256" key="3">
    <source>
        <dbReference type="ARBA" id="ARBA00022723"/>
    </source>
</evidence>
<dbReference type="Gene3D" id="1.10.630.10">
    <property type="entry name" value="Cytochrome P450"/>
    <property type="match status" value="1"/>
</dbReference>
<keyword evidence="3 7" id="KW-0479">Metal-binding</keyword>
<keyword evidence="4 8" id="KW-0560">Oxidoreductase</keyword>
<dbReference type="OrthoDB" id="1470350at2759"/>
<dbReference type="RefSeq" id="XP_031873685.1">
    <property type="nucleotide sequence ID" value="XM_032009631.1"/>
</dbReference>
<dbReference type="GO" id="GO:0020037">
    <property type="term" value="F:heme binding"/>
    <property type="evidence" value="ECO:0007669"/>
    <property type="project" value="InterPro"/>
</dbReference>
<evidence type="ECO:0000256" key="6">
    <source>
        <dbReference type="ARBA" id="ARBA00023033"/>
    </source>
</evidence>
<reference evidence="10 11" key="1">
    <citation type="journal article" date="2018" name="IMA Fungus">
        <title>IMA Genome-F 9: Draft genome sequence of Annulohypoxylon stygium, Aspergillus mulundensis, Berkeleyomyces basicola (syn. Thielaviopsis basicola), Ceratocystis smalleyi, two Cercospora beticola strains, Coleophoma cylindrospora, Fusarium fracticaudum, Phialophora cf. hyalina, and Morchella septimelata.</title>
        <authorList>
            <person name="Wingfield B.D."/>
            <person name="Bills G.F."/>
            <person name="Dong Y."/>
            <person name="Huang W."/>
            <person name="Nel W.J."/>
            <person name="Swalarsk-Parry B.S."/>
            <person name="Vaghefi N."/>
            <person name="Wilken P.M."/>
            <person name="An Z."/>
            <person name="de Beer Z.W."/>
            <person name="De Vos L."/>
            <person name="Chen L."/>
            <person name="Duong T.A."/>
            <person name="Gao Y."/>
            <person name="Hammerbacher A."/>
            <person name="Kikkert J.R."/>
            <person name="Li Y."/>
            <person name="Li H."/>
            <person name="Li K."/>
            <person name="Li Q."/>
            <person name="Liu X."/>
            <person name="Ma X."/>
            <person name="Naidoo K."/>
            <person name="Pethybridge S.J."/>
            <person name="Sun J."/>
            <person name="Steenkamp E.T."/>
            <person name="van der Nest M.A."/>
            <person name="van Wyk S."/>
            <person name="Wingfield M.J."/>
            <person name="Xiong C."/>
            <person name="Yue Q."/>
            <person name="Zhang X."/>
        </authorList>
    </citation>
    <scope>NUCLEOTIDE SEQUENCE [LARGE SCALE GENOMIC DNA]</scope>
    <source>
        <strain evidence="10 11">BP 5553</strain>
    </source>
</reference>
<dbReference type="InterPro" id="IPR001128">
    <property type="entry name" value="Cyt_P450"/>
</dbReference>
<keyword evidence="9" id="KW-0732">Signal</keyword>
<evidence type="ECO:0000256" key="1">
    <source>
        <dbReference type="ARBA" id="ARBA00001971"/>
    </source>
</evidence>
<gene>
    <name evidence="10" type="ORF">BP5553_01008</name>
</gene>
<dbReference type="PANTHER" id="PTHR24287:SF17">
    <property type="entry name" value="P450, PUTATIVE (EUROFUNG)-RELATED"/>
    <property type="match status" value="1"/>
</dbReference>
<accession>A0A370TZS0</accession>
<dbReference type="InterPro" id="IPR017972">
    <property type="entry name" value="Cyt_P450_CS"/>
</dbReference>
<evidence type="ECO:0000313" key="10">
    <source>
        <dbReference type="EMBL" id="RDL41029.1"/>
    </source>
</evidence>
<comment type="similarity">
    <text evidence="2 8">Belongs to the cytochrome P450 family.</text>
</comment>
<dbReference type="GO" id="GO:0016705">
    <property type="term" value="F:oxidoreductase activity, acting on paired donors, with incorporation or reduction of molecular oxygen"/>
    <property type="evidence" value="ECO:0007669"/>
    <property type="project" value="InterPro"/>
</dbReference>
<keyword evidence="5 7" id="KW-0408">Iron</keyword>
<dbReference type="PRINTS" id="PR00463">
    <property type="entry name" value="EP450I"/>
</dbReference>
<dbReference type="AlphaFoldDB" id="A0A370TZS0"/>
<proteinExistence type="inferred from homology"/>
<feature type="binding site" description="axial binding residue" evidence="7">
    <location>
        <position position="427"/>
    </location>
    <ligand>
        <name>heme</name>
        <dbReference type="ChEBI" id="CHEBI:30413"/>
    </ligand>
    <ligandPart>
        <name>Fe</name>
        <dbReference type="ChEBI" id="CHEBI:18248"/>
    </ligandPart>
</feature>
<evidence type="ECO:0000256" key="4">
    <source>
        <dbReference type="ARBA" id="ARBA00023002"/>
    </source>
</evidence>
<dbReference type="PRINTS" id="PR00385">
    <property type="entry name" value="P450"/>
</dbReference>
<evidence type="ECO:0000256" key="8">
    <source>
        <dbReference type="RuleBase" id="RU000461"/>
    </source>
</evidence>
<evidence type="ECO:0000313" key="11">
    <source>
        <dbReference type="Proteomes" id="UP000254866"/>
    </source>
</evidence>
<feature type="signal peptide" evidence="9">
    <location>
        <begin position="1"/>
        <end position="17"/>
    </location>
</feature>
<evidence type="ECO:0000256" key="9">
    <source>
        <dbReference type="SAM" id="SignalP"/>
    </source>
</evidence>
<protein>
    <recommendedName>
        <fullName evidence="12">Cytochrome P450</fullName>
    </recommendedName>
</protein>
<dbReference type="Proteomes" id="UP000254866">
    <property type="component" value="Unassembled WGS sequence"/>
</dbReference>
<name>A0A370TZS0_9HELO</name>
<keyword evidence="11" id="KW-1185">Reference proteome</keyword>
<dbReference type="InterPro" id="IPR002401">
    <property type="entry name" value="Cyt_P450_E_grp-I"/>
</dbReference>
<dbReference type="GeneID" id="43593857"/>
<evidence type="ECO:0008006" key="12">
    <source>
        <dbReference type="Google" id="ProtNLM"/>
    </source>
</evidence>
<dbReference type="GO" id="GO:0005506">
    <property type="term" value="F:iron ion binding"/>
    <property type="evidence" value="ECO:0007669"/>
    <property type="project" value="InterPro"/>
</dbReference>
<dbReference type="InterPro" id="IPR036396">
    <property type="entry name" value="Cyt_P450_sf"/>
</dbReference>
<dbReference type="InterPro" id="IPR047146">
    <property type="entry name" value="Cyt_P450_E_CYP52_fungi"/>
</dbReference>
<dbReference type="STRING" id="2656787.A0A370TZS0"/>
<comment type="cofactor">
    <cofactor evidence="1 7">
        <name>heme</name>
        <dbReference type="ChEBI" id="CHEBI:30413"/>
    </cofactor>
</comment>
<dbReference type="EMBL" id="NPIC01000001">
    <property type="protein sequence ID" value="RDL41029.1"/>
    <property type="molecule type" value="Genomic_DNA"/>
</dbReference>
<keyword evidence="6 8" id="KW-0503">Monooxygenase</keyword>
<organism evidence="10 11">
    <name type="scientific">Venustampulla echinocandica</name>
    <dbReference type="NCBI Taxonomy" id="2656787"/>
    <lineage>
        <taxon>Eukaryota</taxon>
        <taxon>Fungi</taxon>
        <taxon>Dikarya</taxon>
        <taxon>Ascomycota</taxon>
        <taxon>Pezizomycotina</taxon>
        <taxon>Leotiomycetes</taxon>
        <taxon>Helotiales</taxon>
        <taxon>Pleuroascaceae</taxon>
        <taxon>Venustampulla</taxon>
    </lineage>
</organism>
<comment type="caution">
    <text evidence="10">The sequence shown here is derived from an EMBL/GenBank/DDBJ whole genome shotgun (WGS) entry which is preliminary data.</text>
</comment>
<feature type="chain" id="PRO_5016654895" description="Cytochrome P450" evidence="9">
    <location>
        <begin position="18"/>
        <end position="483"/>
    </location>
</feature>
<dbReference type="Pfam" id="PF00067">
    <property type="entry name" value="p450"/>
    <property type="match status" value="1"/>
</dbReference>
<dbReference type="SUPFAM" id="SSF48264">
    <property type="entry name" value="Cytochrome P450"/>
    <property type="match status" value="1"/>
</dbReference>
<keyword evidence="7 8" id="KW-0349">Heme</keyword>
<evidence type="ECO:0000256" key="5">
    <source>
        <dbReference type="ARBA" id="ARBA00023004"/>
    </source>
</evidence>
<evidence type="ECO:0000256" key="7">
    <source>
        <dbReference type="PIRSR" id="PIRSR602401-1"/>
    </source>
</evidence>
<sequence>MLAILIGVVAIVVLTLGVQERKRYRVLQDFAKQHGCKPAPSENPYDLFGINKIISSTWHLLNKSTLQNTIDAFEKYGETYASRIAAQRVFFTCSPRNIKHILVQRFVDYDSSEVRAHLFRPITERGIFAVDGQQWRIARNLYRGQFSNTRSIVDLKMEEKHVKLILSCIPVGQSFDLQTLFLNLILDITTEFAIWDSVDSQSPTQTEEKNHFVSSLLTVKRVMARDGFLGPAAACHRFAEKRIATAIELRKLQQPPEKDGEERKPQGYSLLEGLTENSTNVIDLRDGATTILVAGIDSVASLLSTAFFLLGRNDKVFQKLRQSVLDAVGTEPPAFEQLKTLRVYPPVPFNARTANKDTWLPTGGGPDGNSAVLVKKGQRVIFSSWAIHRSFQTFGDDAHDFRPDRWEHLTAESLLGYLPFNIGPRACPGQQYALMEASYVAVRILQTFSAIKNCDPRPWTEHFGLNLSNENGVQLELVRDEKT</sequence>
<dbReference type="PANTHER" id="PTHR24287">
    <property type="entry name" value="P450, PUTATIVE (EUROFUNG)-RELATED"/>
    <property type="match status" value="1"/>
</dbReference>
<dbReference type="PROSITE" id="PS00086">
    <property type="entry name" value="CYTOCHROME_P450"/>
    <property type="match status" value="1"/>
</dbReference>
<evidence type="ECO:0000256" key="2">
    <source>
        <dbReference type="ARBA" id="ARBA00010617"/>
    </source>
</evidence>
<dbReference type="GO" id="GO:0004497">
    <property type="term" value="F:monooxygenase activity"/>
    <property type="evidence" value="ECO:0007669"/>
    <property type="project" value="UniProtKB-KW"/>
</dbReference>